<keyword evidence="8 11" id="KW-0472">Membrane</keyword>
<keyword evidence="13" id="KW-1185">Reference proteome</keyword>
<evidence type="ECO:0000256" key="7">
    <source>
        <dbReference type="ARBA" id="ARBA00023128"/>
    </source>
</evidence>
<comment type="subcellular location">
    <subcellularLocation>
        <location evidence="1">Mitochondrion outer membrane</location>
        <topology evidence="1">Single-pass membrane protein</topology>
    </subcellularLocation>
</comment>
<evidence type="ECO:0000256" key="4">
    <source>
        <dbReference type="ARBA" id="ARBA00022787"/>
    </source>
</evidence>
<dbReference type="GO" id="GO:0045039">
    <property type="term" value="P:protein insertion into mitochondrial inner membrane"/>
    <property type="evidence" value="ECO:0007669"/>
    <property type="project" value="TreeGrafter"/>
</dbReference>
<feature type="transmembrane region" description="Helical" evidence="11">
    <location>
        <begin position="12"/>
        <end position="30"/>
    </location>
</feature>
<dbReference type="GO" id="GO:0008320">
    <property type="term" value="F:protein transmembrane transporter activity"/>
    <property type="evidence" value="ECO:0007669"/>
    <property type="project" value="TreeGrafter"/>
</dbReference>
<evidence type="ECO:0000256" key="8">
    <source>
        <dbReference type="ARBA" id="ARBA00023136"/>
    </source>
</evidence>
<keyword evidence="7" id="KW-0496">Mitochondrion</keyword>
<evidence type="ECO:0000313" key="12">
    <source>
        <dbReference type="EMBL" id="CRK86326.1"/>
    </source>
</evidence>
<keyword evidence="2 11" id="KW-0812">Transmembrane</keyword>
<comment type="similarity">
    <text evidence="9">Belongs to the Tom70 family.</text>
</comment>
<dbReference type="OrthoDB" id="66418at2759"/>
<reference evidence="12 13" key="1">
    <citation type="submission" date="2015-04" db="EMBL/GenBank/DDBJ databases">
        <authorList>
            <person name="Syromyatnikov M.Y."/>
            <person name="Popov V.N."/>
        </authorList>
    </citation>
    <scope>NUCLEOTIDE SEQUENCE [LARGE SCALE GENOMIC DNA]</scope>
</reference>
<organism evidence="12 13">
    <name type="scientific">Clunio marinus</name>
    <dbReference type="NCBI Taxonomy" id="568069"/>
    <lineage>
        <taxon>Eukaryota</taxon>
        <taxon>Metazoa</taxon>
        <taxon>Ecdysozoa</taxon>
        <taxon>Arthropoda</taxon>
        <taxon>Hexapoda</taxon>
        <taxon>Insecta</taxon>
        <taxon>Pterygota</taxon>
        <taxon>Neoptera</taxon>
        <taxon>Endopterygota</taxon>
        <taxon>Diptera</taxon>
        <taxon>Nematocera</taxon>
        <taxon>Chironomoidea</taxon>
        <taxon>Chironomidae</taxon>
        <taxon>Clunio</taxon>
    </lineage>
</organism>
<dbReference type="EMBL" id="CVRI01000001">
    <property type="protein sequence ID" value="CRK86326.1"/>
    <property type="molecule type" value="Genomic_DNA"/>
</dbReference>
<feature type="repeat" description="TPR" evidence="10">
    <location>
        <begin position="444"/>
        <end position="477"/>
    </location>
</feature>
<dbReference type="GO" id="GO:0030943">
    <property type="term" value="F:mitochondrion targeting sequence binding"/>
    <property type="evidence" value="ECO:0007669"/>
    <property type="project" value="TreeGrafter"/>
</dbReference>
<evidence type="ECO:0000256" key="11">
    <source>
        <dbReference type="SAM" id="Phobius"/>
    </source>
</evidence>
<evidence type="ECO:0000313" key="13">
    <source>
        <dbReference type="Proteomes" id="UP000183832"/>
    </source>
</evidence>
<evidence type="ECO:0000256" key="1">
    <source>
        <dbReference type="ARBA" id="ARBA00004572"/>
    </source>
</evidence>
<dbReference type="SMART" id="SM00028">
    <property type="entry name" value="TPR"/>
    <property type="match status" value="9"/>
</dbReference>
<dbReference type="Pfam" id="PF00515">
    <property type="entry name" value="TPR_1"/>
    <property type="match status" value="1"/>
</dbReference>
<dbReference type="Gene3D" id="1.25.40.10">
    <property type="entry name" value="Tetratricopeptide repeat domain"/>
    <property type="match status" value="2"/>
</dbReference>
<sequence length="582" mass="66179">MESTGSPFPRWQLAILLGTPLAIGLGYFYWRKQQTAIEESVDDVDEKADKKLKKGVKSISIDGDTTLSAANGVKKSAALKDEPAKKKDLSPFEQAVKHKESGNECFKNGKYDEAIKFYNQAIDVCPKDKDIDLSQFYQNRAAAYEQLKKWTSVEQDCTKALELNPRYIKALHRRCRAYENLKQLELCLEDVTAVAILEGFQNNNSLIFADRILKDLGMKHAKEAMLTKEPVEPSKHFVVNYFKSFSQDPVHKVVVTSSEPKGFVRAIKAFKDANYNEVINACTEEIETCEDDSEYKLEAILLRGTFYLLSGQYELSLKDLNTIIKNKEADAKLRSNALTKRASLHMQTDEKNLSFEDFEKAIEIDPENPDIYHHRGQVYLLVEELQNAVADFSKATKLAPKNPLTYVHKLYSEYRQAVNDQDNTKLFAKVEEFSEAIKQFPSCIEVYSLFAQILSDQQQFELSDDYFEKAMKIEPGNAGLYVHRGLLNLQWKGNMNEALKMLEKAIEVDDKCEFAYETLGTVEVQRGNLERAISLFEKAMKLAKSEMELIHIFSLKDAAQAQLNVTKKMGLSLASLMSSMPQ</sequence>
<dbReference type="InterPro" id="IPR011990">
    <property type="entry name" value="TPR-like_helical_dom_sf"/>
</dbReference>
<dbReference type="PANTHER" id="PTHR46208">
    <property type="entry name" value="MITOCHONDRIAL IMPORT RECEPTOR SUBUNIT TOM70"/>
    <property type="match status" value="1"/>
</dbReference>
<evidence type="ECO:0000256" key="2">
    <source>
        <dbReference type="ARBA" id="ARBA00022692"/>
    </source>
</evidence>
<dbReference type="Pfam" id="PF13414">
    <property type="entry name" value="TPR_11"/>
    <property type="match status" value="1"/>
</dbReference>
<dbReference type="InterPro" id="IPR019734">
    <property type="entry name" value="TPR_rpt"/>
</dbReference>
<dbReference type="Pfam" id="PF13181">
    <property type="entry name" value="TPR_8"/>
    <property type="match status" value="1"/>
</dbReference>
<feature type="repeat" description="TPR" evidence="10">
    <location>
        <begin position="513"/>
        <end position="546"/>
    </location>
</feature>
<evidence type="ECO:0000256" key="9">
    <source>
        <dbReference type="ARBA" id="ARBA00038030"/>
    </source>
</evidence>
<feature type="repeat" description="TPR" evidence="10">
    <location>
        <begin position="369"/>
        <end position="402"/>
    </location>
</feature>
<protein>
    <submittedName>
        <fullName evidence="12">CLUMA_CG000014, isoform A</fullName>
    </submittedName>
</protein>
<gene>
    <name evidence="12" type="ORF">CLUMA_CG000014</name>
</gene>
<evidence type="ECO:0000256" key="3">
    <source>
        <dbReference type="ARBA" id="ARBA00022737"/>
    </source>
</evidence>
<proteinExistence type="inferred from homology"/>
<dbReference type="GO" id="GO:0030150">
    <property type="term" value="P:protein import into mitochondrial matrix"/>
    <property type="evidence" value="ECO:0007669"/>
    <property type="project" value="TreeGrafter"/>
</dbReference>
<keyword evidence="4" id="KW-1000">Mitochondrion outer membrane</keyword>
<keyword evidence="6 11" id="KW-1133">Transmembrane helix</keyword>
<dbReference type="Proteomes" id="UP000183832">
    <property type="component" value="Unassembled WGS sequence"/>
</dbReference>
<evidence type="ECO:0000256" key="5">
    <source>
        <dbReference type="ARBA" id="ARBA00022803"/>
    </source>
</evidence>
<keyword evidence="5 10" id="KW-0802">TPR repeat</keyword>
<name>A0A1J1HIM9_9DIPT</name>
<feature type="repeat" description="TPR" evidence="10">
    <location>
        <begin position="95"/>
        <end position="128"/>
    </location>
</feature>
<dbReference type="AlphaFoldDB" id="A0A1J1HIM9"/>
<dbReference type="PROSITE" id="PS50005">
    <property type="entry name" value="TPR"/>
    <property type="match status" value="5"/>
</dbReference>
<evidence type="ECO:0000256" key="10">
    <source>
        <dbReference type="PROSITE-ProRule" id="PRU00339"/>
    </source>
</evidence>
<evidence type="ECO:0000256" key="6">
    <source>
        <dbReference type="ARBA" id="ARBA00022989"/>
    </source>
</evidence>
<dbReference type="GO" id="GO:0005741">
    <property type="term" value="C:mitochondrial outer membrane"/>
    <property type="evidence" value="ECO:0007669"/>
    <property type="project" value="UniProtKB-SubCell"/>
</dbReference>
<dbReference type="STRING" id="568069.A0A1J1HIM9"/>
<accession>A0A1J1HIM9</accession>
<dbReference type="PANTHER" id="PTHR46208:SF1">
    <property type="entry name" value="MITOCHONDRIAL IMPORT RECEPTOR SUBUNIT TOM70"/>
    <property type="match status" value="1"/>
</dbReference>
<keyword evidence="3" id="KW-0677">Repeat</keyword>
<dbReference type="SUPFAM" id="SSF48452">
    <property type="entry name" value="TPR-like"/>
    <property type="match status" value="2"/>
</dbReference>
<feature type="repeat" description="TPR" evidence="10">
    <location>
        <begin position="335"/>
        <end position="368"/>
    </location>
</feature>